<proteinExistence type="predicted"/>
<name>A0ABZ0RVI4_9BACI</name>
<evidence type="ECO:0000313" key="1">
    <source>
        <dbReference type="EMBL" id="WPK12252.1"/>
    </source>
</evidence>
<dbReference type="RefSeq" id="WP_319837031.1">
    <property type="nucleotide sequence ID" value="NZ_CP137624.1"/>
</dbReference>
<keyword evidence="2" id="KW-1185">Reference proteome</keyword>
<gene>
    <name evidence="1" type="ORF">R6U77_00775</name>
</gene>
<evidence type="ECO:0000313" key="2">
    <source>
        <dbReference type="Proteomes" id="UP001322664"/>
    </source>
</evidence>
<dbReference type="EMBL" id="CP137624">
    <property type="protein sequence ID" value="WPK12252.1"/>
    <property type="molecule type" value="Genomic_DNA"/>
</dbReference>
<accession>A0ABZ0RVI4</accession>
<protein>
    <submittedName>
        <fullName evidence="1">Uncharacterized protein</fullName>
    </submittedName>
</protein>
<sequence length="106" mass="12307">MKIKIICENCNSETELIPETVGKLSYVQRKLRDGNFRMFENEISHDVSSSLYDDFIEKLVVADNKKQVEDLLNREIEDNVNIDSKLESLRIDCRGCGNYIVLTEFD</sequence>
<reference evidence="1 2" key="1">
    <citation type="submission" date="2023-09" db="EMBL/GenBank/DDBJ databases">
        <authorList>
            <person name="Page C.A."/>
            <person name="Perez-Diaz I.M."/>
        </authorList>
    </citation>
    <scope>NUCLEOTIDE SEQUENCE [LARGE SCALE GENOMIC DNA]</scope>
    <source>
        <strain evidence="1 2">Ll15</strain>
    </source>
</reference>
<organism evidence="1 2">
    <name type="scientific">Lysinibacillus louembei</name>
    <dbReference type="NCBI Taxonomy" id="1470088"/>
    <lineage>
        <taxon>Bacteria</taxon>
        <taxon>Bacillati</taxon>
        <taxon>Bacillota</taxon>
        <taxon>Bacilli</taxon>
        <taxon>Bacillales</taxon>
        <taxon>Bacillaceae</taxon>
        <taxon>Lysinibacillus</taxon>
    </lineage>
</organism>
<dbReference type="Proteomes" id="UP001322664">
    <property type="component" value="Chromosome"/>
</dbReference>